<gene>
    <name evidence="1" type="ORF">BN4901_0284</name>
</gene>
<proteinExistence type="predicted"/>
<dbReference type="EMBL" id="FLUX01000007">
    <property type="protein sequence ID" value="SCA74419.1"/>
    <property type="molecule type" value="Genomic_DNA"/>
</dbReference>
<protein>
    <submittedName>
        <fullName evidence="1">Uncharacterized protein</fullName>
    </submittedName>
</protein>
<reference evidence="1 2" key="1">
    <citation type="submission" date="2016-04" db="EMBL/GenBank/DDBJ databases">
        <authorList>
            <person name="Mornico D."/>
        </authorList>
    </citation>
    <scope>NUCLEOTIDE SEQUENCE [LARGE SCALE GENOMIC DNA]</scope>
    <source>
        <strain evidence="1 2">A121</strain>
    </source>
</reference>
<keyword evidence="2" id="KW-1185">Reference proteome</keyword>
<organism evidence="1 2">
    <name type="scientific">Citrobacter europaeus</name>
    <dbReference type="NCBI Taxonomy" id="1914243"/>
    <lineage>
        <taxon>Bacteria</taxon>
        <taxon>Pseudomonadati</taxon>
        <taxon>Pseudomonadota</taxon>
        <taxon>Gammaproteobacteria</taxon>
        <taxon>Enterobacterales</taxon>
        <taxon>Enterobacteriaceae</taxon>
        <taxon>Citrobacter</taxon>
    </lineage>
</organism>
<sequence length="43" mass="4910">MLQYLNNPVTETILPSDCQHKADGYLTKMLFPRQDADSARTLI</sequence>
<name>A0ABY0JW41_9ENTR</name>
<accession>A0ABY0JW41</accession>
<evidence type="ECO:0000313" key="2">
    <source>
        <dbReference type="Proteomes" id="UP000195338"/>
    </source>
</evidence>
<dbReference type="Proteomes" id="UP000195338">
    <property type="component" value="Unassembled WGS sequence"/>
</dbReference>
<comment type="caution">
    <text evidence="1">The sequence shown here is derived from an EMBL/GenBank/DDBJ whole genome shotgun (WGS) entry which is preliminary data.</text>
</comment>
<evidence type="ECO:0000313" key="1">
    <source>
        <dbReference type="EMBL" id="SCA74419.1"/>
    </source>
</evidence>